<evidence type="ECO:0000313" key="2">
    <source>
        <dbReference type="EMBL" id="MFC6888116.1"/>
    </source>
</evidence>
<organism evidence="2 3">
    <name type="scientific">Halorubrum trueperi</name>
    <dbReference type="NCBI Taxonomy" id="2004704"/>
    <lineage>
        <taxon>Archaea</taxon>
        <taxon>Methanobacteriati</taxon>
        <taxon>Methanobacteriota</taxon>
        <taxon>Stenosarchaea group</taxon>
        <taxon>Halobacteria</taxon>
        <taxon>Halobacteriales</taxon>
        <taxon>Haloferacaceae</taxon>
        <taxon>Halorubrum</taxon>
    </lineage>
</organism>
<name>A0ABD5UML8_9EURY</name>
<dbReference type="AlphaFoldDB" id="A0ABD5UML8"/>
<evidence type="ECO:0008006" key="4">
    <source>
        <dbReference type="Google" id="ProtNLM"/>
    </source>
</evidence>
<feature type="transmembrane region" description="Helical" evidence="1">
    <location>
        <begin position="37"/>
        <end position="58"/>
    </location>
</feature>
<protein>
    <recommendedName>
        <fullName evidence="4">Apolipoprotein N-acyltransferase</fullName>
    </recommendedName>
</protein>
<feature type="transmembrane region" description="Helical" evidence="1">
    <location>
        <begin position="70"/>
        <end position="93"/>
    </location>
</feature>
<proteinExistence type="predicted"/>
<comment type="caution">
    <text evidence="2">The sequence shown here is derived from an EMBL/GenBank/DDBJ whole genome shotgun (WGS) entry which is preliminary data.</text>
</comment>
<keyword evidence="3" id="KW-1185">Reference proteome</keyword>
<feature type="transmembrane region" description="Helical" evidence="1">
    <location>
        <begin position="99"/>
        <end position="117"/>
    </location>
</feature>
<evidence type="ECO:0000313" key="3">
    <source>
        <dbReference type="Proteomes" id="UP001596333"/>
    </source>
</evidence>
<accession>A0ABD5UML8</accession>
<reference evidence="2 3" key="1">
    <citation type="journal article" date="2019" name="Int. J. Syst. Evol. Microbiol.">
        <title>The Global Catalogue of Microorganisms (GCM) 10K type strain sequencing project: providing services to taxonomists for standard genome sequencing and annotation.</title>
        <authorList>
            <consortium name="The Broad Institute Genomics Platform"/>
            <consortium name="The Broad Institute Genome Sequencing Center for Infectious Disease"/>
            <person name="Wu L."/>
            <person name="Ma J."/>
        </authorList>
    </citation>
    <scope>NUCLEOTIDE SEQUENCE [LARGE SCALE GENOMIC DNA]</scope>
    <source>
        <strain evidence="2 3">Y73</strain>
    </source>
</reference>
<feature type="transmembrane region" description="Helical" evidence="1">
    <location>
        <begin position="12"/>
        <end position="31"/>
    </location>
</feature>
<dbReference type="PROSITE" id="PS51318">
    <property type="entry name" value="TAT"/>
    <property type="match status" value="1"/>
</dbReference>
<keyword evidence="1" id="KW-0472">Membrane</keyword>
<gene>
    <name evidence="2" type="ORF">ACFQEY_03465</name>
</gene>
<evidence type="ECO:0000256" key="1">
    <source>
        <dbReference type="SAM" id="Phobius"/>
    </source>
</evidence>
<dbReference type="InterPro" id="IPR006311">
    <property type="entry name" value="TAT_signal"/>
</dbReference>
<keyword evidence="1" id="KW-1133">Transmembrane helix</keyword>
<dbReference type="RefSeq" id="WP_379765107.1">
    <property type="nucleotide sequence ID" value="NZ_JBHSXI010000001.1"/>
</dbReference>
<dbReference type="Proteomes" id="UP001596333">
    <property type="component" value="Unassembled WGS sequence"/>
</dbReference>
<dbReference type="EMBL" id="JBHSXI010000001">
    <property type="protein sequence ID" value="MFC6888116.1"/>
    <property type="molecule type" value="Genomic_DNA"/>
</dbReference>
<keyword evidence="1" id="KW-0812">Transmembrane</keyword>
<sequence>MPSEASSRRRRLGRSAALVAVCAFAAVQFYAADPQPWGLATAWAVATALVLGPVAWLARDRLSADRRATLMYVAFGVGLLVASVWLGVALAFAPRLFPYGPGFLAGVALGTGIVALAERTFVPERLRVAGL</sequence>